<evidence type="ECO:0000313" key="8">
    <source>
        <dbReference type="Proteomes" id="UP000642284"/>
    </source>
</evidence>
<dbReference type="InterPro" id="IPR003018">
    <property type="entry name" value="GAF"/>
</dbReference>
<dbReference type="EMBL" id="JACTVJ010000010">
    <property type="protein sequence ID" value="MBC9714791.1"/>
    <property type="molecule type" value="Genomic_DNA"/>
</dbReference>
<evidence type="ECO:0000256" key="2">
    <source>
        <dbReference type="ARBA" id="ARBA00022777"/>
    </source>
</evidence>
<feature type="compositionally biased region" description="Basic and acidic residues" evidence="5">
    <location>
        <begin position="94"/>
        <end position="107"/>
    </location>
</feature>
<dbReference type="Pfam" id="PF13185">
    <property type="entry name" value="GAF_2"/>
    <property type="match status" value="1"/>
</dbReference>
<dbReference type="PIRSF" id="PIRSF036625">
    <property type="entry name" value="GAF_ANTAR"/>
    <property type="match status" value="1"/>
</dbReference>
<dbReference type="Gene3D" id="3.30.450.40">
    <property type="match status" value="1"/>
</dbReference>
<keyword evidence="3" id="KW-0805">Transcription regulation</keyword>
<feature type="region of interest" description="Disordered" evidence="5">
    <location>
        <begin position="94"/>
        <end position="119"/>
    </location>
</feature>
<evidence type="ECO:0000259" key="6">
    <source>
        <dbReference type="PROSITE" id="PS50921"/>
    </source>
</evidence>
<dbReference type="InterPro" id="IPR029016">
    <property type="entry name" value="GAF-like_dom_sf"/>
</dbReference>
<dbReference type="SUPFAM" id="SSF52172">
    <property type="entry name" value="CheY-like"/>
    <property type="match status" value="1"/>
</dbReference>
<dbReference type="SMART" id="SM01012">
    <property type="entry name" value="ANTAR"/>
    <property type="match status" value="1"/>
</dbReference>
<dbReference type="InterPro" id="IPR036388">
    <property type="entry name" value="WH-like_DNA-bd_sf"/>
</dbReference>
<accession>A0ABR7SJY3</accession>
<dbReference type="PROSITE" id="PS50921">
    <property type="entry name" value="ANTAR"/>
    <property type="match status" value="1"/>
</dbReference>
<evidence type="ECO:0000256" key="1">
    <source>
        <dbReference type="ARBA" id="ARBA00022679"/>
    </source>
</evidence>
<dbReference type="InterPro" id="IPR011006">
    <property type="entry name" value="CheY-like_superfamily"/>
</dbReference>
<evidence type="ECO:0000313" key="7">
    <source>
        <dbReference type="EMBL" id="MBC9714791.1"/>
    </source>
</evidence>
<feature type="domain" description="ANTAR" evidence="6">
    <location>
        <begin position="190"/>
        <end position="251"/>
    </location>
</feature>
<dbReference type="Proteomes" id="UP000642284">
    <property type="component" value="Unassembled WGS sequence"/>
</dbReference>
<dbReference type="Gene3D" id="1.10.10.10">
    <property type="entry name" value="Winged helix-like DNA-binding domain superfamily/Winged helix DNA-binding domain"/>
    <property type="match status" value="1"/>
</dbReference>
<sequence length="264" mass="28682">MPVDGGLRELDTTRHLVADMTPTFDAYPAAAVVLDLTDVPVREDDPVVALQRLADAAARLPGGVAAGCGFAGCDGGIAQTAAGDEIGRRLEEAQSRLREGPCLDSRRTGKPLANVPMAHPHSRARWPRFAPRAVDAGITAVTALPLRYGGRVLGSLDLYHRHSPRPRVDVRAGRILADAAAIGLAHRELIDEHREREGQLQTALDSRVIIEQAKGLMAERLHCTVDDAFDLLRHDARRRQMKLTDLAHSVVHDPNGEPIPLPRH</sequence>
<dbReference type="InterPro" id="IPR012074">
    <property type="entry name" value="GAF_ANTAR"/>
</dbReference>
<keyword evidence="4" id="KW-0804">Transcription</keyword>
<dbReference type="InterPro" id="IPR005561">
    <property type="entry name" value="ANTAR"/>
</dbReference>
<proteinExistence type="predicted"/>
<dbReference type="Pfam" id="PF03861">
    <property type="entry name" value="ANTAR"/>
    <property type="match status" value="1"/>
</dbReference>
<dbReference type="SUPFAM" id="SSF55781">
    <property type="entry name" value="GAF domain-like"/>
    <property type="match status" value="1"/>
</dbReference>
<keyword evidence="8" id="KW-1185">Reference proteome</keyword>
<gene>
    <name evidence="7" type="ORF">H9Y04_19755</name>
</gene>
<evidence type="ECO:0000256" key="5">
    <source>
        <dbReference type="SAM" id="MobiDB-lite"/>
    </source>
</evidence>
<evidence type="ECO:0000256" key="3">
    <source>
        <dbReference type="ARBA" id="ARBA00023015"/>
    </source>
</evidence>
<protein>
    <submittedName>
        <fullName evidence="7">GAF and ANTAR domain-containing protein</fullName>
    </submittedName>
</protein>
<keyword evidence="1" id="KW-0808">Transferase</keyword>
<keyword evidence="2" id="KW-0418">Kinase</keyword>
<dbReference type="RefSeq" id="WP_187815257.1">
    <property type="nucleotide sequence ID" value="NZ_JACTVJ010000010.1"/>
</dbReference>
<organism evidence="7 8">
    <name type="scientific">Streptomyces polyasparticus</name>
    <dbReference type="NCBI Taxonomy" id="2767826"/>
    <lineage>
        <taxon>Bacteria</taxon>
        <taxon>Bacillati</taxon>
        <taxon>Actinomycetota</taxon>
        <taxon>Actinomycetes</taxon>
        <taxon>Kitasatosporales</taxon>
        <taxon>Streptomycetaceae</taxon>
        <taxon>Streptomyces</taxon>
    </lineage>
</organism>
<evidence type="ECO:0000256" key="4">
    <source>
        <dbReference type="ARBA" id="ARBA00023163"/>
    </source>
</evidence>
<comment type="caution">
    <text evidence="7">The sequence shown here is derived from an EMBL/GenBank/DDBJ whole genome shotgun (WGS) entry which is preliminary data.</text>
</comment>
<reference evidence="7 8" key="1">
    <citation type="submission" date="2020-08" db="EMBL/GenBank/DDBJ databases">
        <title>Genemic of Streptomyces polyaspartic.</title>
        <authorList>
            <person name="Liu W."/>
        </authorList>
    </citation>
    <scope>NUCLEOTIDE SEQUENCE [LARGE SCALE GENOMIC DNA]</scope>
    <source>
        <strain evidence="7 8">TRM66268-LWL</strain>
    </source>
</reference>
<name>A0ABR7SJY3_9ACTN</name>